<dbReference type="InterPro" id="IPR046348">
    <property type="entry name" value="SIS_dom_sf"/>
</dbReference>
<evidence type="ECO:0000256" key="1">
    <source>
        <dbReference type="ARBA" id="ARBA00022576"/>
    </source>
</evidence>
<feature type="domain" description="SIS" evidence="3">
    <location>
        <begin position="51"/>
        <end position="193"/>
    </location>
</feature>
<dbReference type="InterPro" id="IPR035466">
    <property type="entry name" value="GlmS/AgaS_SIS"/>
</dbReference>
<gene>
    <name evidence="4" type="ORF">FPZ24_15880</name>
</gene>
<keyword evidence="2" id="KW-0677">Repeat</keyword>
<dbReference type="InterPro" id="IPR035490">
    <property type="entry name" value="GlmS/FrlB_SIS"/>
</dbReference>
<keyword evidence="1" id="KW-0808">Transferase</keyword>
<evidence type="ECO:0000256" key="2">
    <source>
        <dbReference type="ARBA" id="ARBA00022737"/>
    </source>
</evidence>
<sequence length="360" mass="37997">MISSPNSTCRPRVDERMTIAPDQTLMFAEAAEAGAVVARQAMVQRDARAALIEALRRDPPRLVATLARGSSDNAATVARYLIETHLCLLTSSAAPSVASVYDAAPDYDDVLMLAISQSGRSPDLIAAAEMAKSHGARLVALVNDDDAPLAATADFFLPLAAGAERSVAATKSFVASVAALLYLIAEWSDDEALVATLADLPMQLDAAWALDWSAALEPLRTASNLYVVARGPAFGIAQEMALKIKETCGFHAEAFSAAEVRHGPMAIVQQGFHVLLLGQDDESRDSVADLAPDFAARGAIVLHAGIGDAPGLRLPSLDAHPAIQPLLLVQSFYRLANAVAVARGRDPDRPPFLAKVTETV</sequence>
<organism evidence="4 5">
    <name type="scientific">Sphingomonas panacisoli</name>
    <dbReference type="NCBI Taxonomy" id="1813879"/>
    <lineage>
        <taxon>Bacteria</taxon>
        <taxon>Pseudomonadati</taxon>
        <taxon>Pseudomonadota</taxon>
        <taxon>Alphaproteobacteria</taxon>
        <taxon>Sphingomonadales</taxon>
        <taxon>Sphingomonadaceae</taxon>
        <taxon>Sphingomonas</taxon>
    </lineage>
</organism>
<dbReference type="GO" id="GO:0097367">
    <property type="term" value="F:carbohydrate derivative binding"/>
    <property type="evidence" value="ECO:0007669"/>
    <property type="project" value="InterPro"/>
</dbReference>
<accession>A0A5B8LMY3</accession>
<dbReference type="GO" id="GO:0008483">
    <property type="term" value="F:transaminase activity"/>
    <property type="evidence" value="ECO:0007669"/>
    <property type="project" value="UniProtKB-KW"/>
</dbReference>
<dbReference type="PANTHER" id="PTHR10937:SF8">
    <property type="entry name" value="AMINOTRANSFERASE-RELATED"/>
    <property type="match status" value="1"/>
</dbReference>
<proteinExistence type="predicted"/>
<dbReference type="OrthoDB" id="9761808at2"/>
<dbReference type="GO" id="GO:1901135">
    <property type="term" value="P:carbohydrate derivative metabolic process"/>
    <property type="evidence" value="ECO:0007669"/>
    <property type="project" value="InterPro"/>
</dbReference>
<evidence type="ECO:0000259" key="3">
    <source>
        <dbReference type="PROSITE" id="PS51464"/>
    </source>
</evidence>
<dbReference type="SUPFAM" id="SSF53697">
    <property type="entry name" value="SIS domain"/>
    <property type="match status" value="1"/>
</dbReference>
<feature type="domain" description="SIS" evidence="3">
    <location>
        <begin position="215"/>
        <end position="350"/>
    </location>
</feature>
<dbReference type="CDD" id="cd05008">
    <property type="entry name" value="SIS_GlmS_GlmD_1"/>
    <property type="match status" value="1"/>
</dbReference>
<dbReference type="KEGG" id="spai:FPZ24_15880"/>
<dbReference type="CDD" id="cd05009">
    <property type="entry name" value="SIS_GlmS_GlmD_2"/>
    <property type="match status" value="1"/>
</dbReference>
<keyword evidence="5" id="KW-1185">Reference proteome</keyword>
<dbReference type="InterPro" id="IPR001347">
    <property type="entry name" value="SIS_dom"/>
</dbReference>
<dbReference type="Proteomes" id="UP000315673">
    <property type="component" value="Chromosome"/>
</dbReference>
<dbReference type="Gene3D" id="3.40.50.10490">
    <property type="entry name" value="Glucose-6-phosphate isomerase like protein, domain 1"/>
    <property type="match status" value="2"/>
</dbReference>
<dbReference type="EMBL" id="CP042306">
    <property type="protein sequence ID" value="QDZ08762.1"/>
    <property type="molecule type" value="Genomic_DNA"/>
</dbReference>
<dbReference type="Pfam" id="PF01380">
    <property type="entry name" value="SIS"/>
    <property type="match status" value="2"/>
</dbReference>
<dbReference type="PANTHER" id="PTHR10937">
    <property type="entry name" value="GLUCOSAMINE--FRUCTOSE-6-PHOSPHATE AMINOTRANSFERASE, ISOMERIZING"/>
    <property type="match status" value="1"/>
</dbReference>
<evidence type="ECO:0000313" key="4">
    <source>
        <dbReference type="EMBL" id="QDZ08762.1"/>
    </source>
</evidence>
<dbReference type="AlphaFoldDB" id="A0A5B8LMY3"/>
<protein>
    <submittedName>
        <fullName evidence="4">SIS domain-containing protein</fullName>
    </submittedName>
</protein>
<keyword evidence="1" id="KW-0032">Aminotransferase</keyword>
<reference evidence="4 5" key="1">
    <citation type="submission" date="2019-07" db="EMBL/GenBank/DDBJ databases">
        <title>Full genome sequence of Sphingomonas sp. 4R-6-7(HKS19).</title>
        <authorList>
            <person name="Im W.-T."/>
        </authorList>
    </citation>
    <scope>NUCLEOTIDE SEQUENCE [LARGE SCALE GENOMIC DNA]</scope>
    <source>
        <strain evidence="4 5">HKS19</strain>
    </source>
</reference>
<name>A0A5B8LMY3_9SPHN</name>
<evidence type="ECO:0000313" key="5">
    <source>
        <dbReference type="Proteomes" id="UP000315673"/>
    </source>
</evidence>
<dbReference type="PROSITE" id="PS51464">
    <property type="entry name" value="SIS"/>
    <property type="match status" value="2"/>
</dbReference>